<keyword evidence="2" id="KW-1185">Reference proteome</keyword>
<dbReference type="AlphaFoldDB" id="A0A0P7B2R1"/>
<gene>
    <name evidence="1" type="ORF">I595_1019</name>
</gene>
<comment type="caution">
    <text evidence="1">The sequence shown here is derived from an EMBL/GenBank/DDBJ whole genome shotgun (WGS) entry which is preliminary data.</text>
</comment>
<evidence type="ECO:0000313" key="2">
    <source>
        <dbReference type="Proteomes" id="UP000050280"/>
    </source>
</evidence>
<dbReference type="EMBL" id="LDJX01000002">
    <property type="protein sequence ID" value="KPM32598.1"/>
    <property type="molecule type" value="Genomic_DNA"/>
</dbReference>
<sequence>MHTTYFTTVFVFFMCLSLTAQLQFKKGYFVDNTGQRTDCMVKGFRSDHMADIIVYKKDEDSDVTEKILKSSIKELAIHDGPKYIRETVELALNSESTTDGIPKYKAVNLVLRVLLESDEGNLFSYKPKGAKEIYFFKSKLSDGIKQLVYFEYSANQRSVQKNNEYKNQLIQLVYCEAISLKEYEQVAYDQKELLLFFEKYNECQGKPSKIYSSKDVGRGFNLKLLLGTSFANFKADQPDSDRADVSYVLKPNVSLGIEGEYFFSGLKNKWSFISTLNYEEFTSLTENTPKDDDVATLDLGSNISAGLAGRHYFYFNKKNTLFFELGLRLNNFNNAFLTFEKRLGSPVQNHIGIHFGTGVEMNRVGLRAHFFTAQSSLPVGLWDTSYTGINLSLSYRLWD</sequence>
<name>A0A0P7B2R1_9FLAO</name>
<reference evidence="1 2" key="1">
    <citation type="submission" date="2015-09" db="EMBL/GenBank/DDBJ databases">
        <title>Genome sequence of the marine flavobacterium Croceitalea dokdonensis DOKDO 023 that contains proton- and sodium-pumping rhodopsins.</title>
        <authorList>
            <person name="Kwon S.-K."/>
            <person name="Lee H.K."/>
            <person name="Kwak M.-J."/>
            <person name="Kim J.F."/>
        </authorList>
    </citation>
    <scope>NUCLEOTIDE SEQUENCE [LARGE SCALE GENOMIC DNA]</scope>
    <source>
        <strain evidence="1 2">DOKDO 023</strain>
    </source>
</reference>
<protein>
    <recommendedName>
        <fullName evidence="3">tRNA modification GTPase</fullName>
    </recommendedName>
</protein>
<evidence type="ECO:0008006" key="3">
    <source>
        <dbReference type="Google" id="ProtNLM"/>
    </source>
</evidence>
<organism evidence="1 2">
    <name type="scientific">Croceitalea dokdonensis DOKDO 023</name>
    <dbReference type="NCBI Taxonomy" id="1300341"/>
    <lineage>
        <taxon>Bacteria</taxon>
        <taxon>Pseudomonadati</taxon>
        <taxon>Bacteroidota</taxon>
        <taxon>Flavobacteriia</taxon>
        <taxon>Flavobacteriales</taxon>
        <taxon>Flavobacteriaceae</taxon>
        <taxon>Croceitalea</taxon>
    </lineage>
</organism>
<dbReference type="RefSeq" id="WP_054558232.1">
    <property type="nucleotide sequence ID" value="NZ_LDJX01000002.1"/>
</dbReference>
<proteinExistence type="predicted"/>
<evidence type="ECO:0000313" key="1">
    <source>
        <dbReference type="EMBL" id="KPM32598.1"/>
    </source>
</evidence>
<dbReference type="OrthoDB" id="921445at2"/>
<dbReference type="Proteomes" id="UP000050280">
    <property type="component" value="Unassembled WGS sequence"/>
</dbReference>
<accession>A0A0P7B2R1</accession>